<feature type="region of interest" description="Disordered" evidence="1">
    <location>
        <begin position="1"/>
        <end position="34"/>
    </location>
</feature>
<proteinExistence type="predicted"/>
<organism evidence="2 3">
    <name type="scientific">Staphylotrichum longicolle</name>
    <dbReference type="NCBI Taxonomy" id="669026"/>
    <lineage>
        <taxon>Eukaryota</taxon>
        <taxon>Fungi</taxon>
        <taxon>Dikarya</taxon>
        <taxon>Ascomycota</taxon>
        <taxon>Pezizomycotina</taxon>
        <taxon>Sordariomycetes</taxon>
        <taxon>Sordariomycetidae</taxon>
        <taxon>Sordariales</taxon>
        <taxon>Chaetomiaceae</taxon>
        <taxon>Staphylotrichum</taxon>
    </lineage>
</organism>
<sequence>MPPPSPPSISTSGTAAKSTLETAGSTSNASPPTSLSPFSALTHLFLNATAICNTTVPSSDSSGTDPSDEDDDHALLTRLLPPNIESLCLAGTVQKGVAARMSRALVGLAGAVREGRGFASLRTVRCDVEMAGLLDGYGVAQAFEFAGVDFGWERWEVSSPPLDYGEGTPAPDEDEDEDGAWEVVLDDDAEFTGMEFSM</sequence>
<feature type="compositionally biased region" description="Polar residues" evidence="1">
    <location>
        <begin position="13"/>
        <end position="34"/>
    </location>
</feature>
<gene>
    <name evidence="2" type="ORF">NEMBOFW57_005930</name>
</gene>
<evidence type="ECO:0000256" key="1">
    <source>
        <dbReference type="SAM" id="MobiDB-lite"/>
    </source>
</evidence>
<keyword evidence="3" id="KW-1185">Reference proteome</keyword>
<accession>A0AAD4EXX8</accession>
<name>A0AAD4EXX8_9PEZI</name>
<dbReference type="Proteomes" id="UP001197093">
    <property type="component" value="Unassembled WGS sequence"/>
</dbReference>
<reference evidence="2" key="1">
    <citation type="submission" date="2023-02" db="EMBL/GenBank/DDBJ databases">
        <authorList>
            <person name="Palmer J.M."/>
        </authorList>
    </citation>
    <scope>NUCLEOTIDE SEQUENCE</scope>
    <source>
        <strain evidence="2">FW57</strain>
    </source>
</reference>
<feature type="region of interest" description="Disordered" evidence="1">
    <location>
        <begin position="159"/>
        <end position="178"/>
    </location>
</feature>
<evidence type="ECO:0000313" key="2">
    <source>
        <dbReference type="EMBL" id="KAG7289559.1"/>
    </source>
</evidence>
<dbReference type="AlphaFoldDB" id="A0AAD4EXX8"/>
<dbReference type="EMBL" id="JAHCVI010000002">
    <property type="protein sequence ID" value="KAG7289559.1"/>
    <property type="molecule type" value="Genomic_DNA"/>
</dbReference>
<protein>
    <submittedName>
        <fullName evidence="2">Uncharacterized protein</fullName>
    </submittedName>
</protein>
<evidence type="ECO:0000313" key="3">
    <source>
        <dbReference type="Proteomes" id="UP001197093"/>
    </source>
</evidence>
<comment type="caution">
    <text evidence="2">The sequence shown here is derived from an EMBL/GenBank/DDBJ whole genome shotgun (WGS) entry which is preliminary data.</text>
</comment>